<evidence type="ECO:0000256" key="1">
    <source>
        <dbReference type="SAM" id="MobiDB-lite"/>
    </source>
</evidence>
<feature type="compositionally biased region" description="Pro residues" evidence="1">
    <location>
        <begin position="251"/>
        <end position="267"/>
    </location>
</feature>
<organism evidence="3 4">
    <name type="scientific">Hymenobacter actinosclerus</name>
    <dbReference type="NCBI Taxonomy" id="82805"/>
    <lineage>
        <taxon>Bacteria</taxon>
        <taxon>Pseudomonadati</taxon>
        <taxon>Bacteroidota</taxon>
        <taxon>Cytophagia</taxon>
        <taxon>Cytophagales</taxon>
        <taxon>Hymenobacteraceae</taxon>
        <taxon>Hymenobacter</taxon>
    </lineage>
</organism>
<feature type="region of interest" description="Disordered" evidence="1">
    <location>
        <begin position="242"/>
        <end position="267"/>
    </location>
</feature>
<dbReference type="AlphaFoldDB" id="A0A1I0J8J2"/>
<evidence type="ECO:0000313" key="3">
    <source>
        <dbReference type="EMBL" id="SEU06230.1"/>
    </source>
</evidence>
<evidence type="ECO:0000259" key="2">
    <source>
        <dbReference type="Pfam" id="PF13568"/>
    </source>
</evidence>
<dbReference type="Proteomes" id="UP000198697">
    <property type="component" value="Unassembled WGS sequence"/>
</dbReference>
<gene>
    <name evidence="3" type="ORF">SAMN04487998_3714</name>
</gene>
<dbReference type="RefSeq" id="WP_092774223.1">
    <property type="nucleotide sequence ID" value="NZ_FOHS01000007.1"/>
</dbReference>
<name>A0A1I0J8J2_9BACT</name>
<reference evidence="4" key="1">
    <citation type="submission" date="2016-10" db="EMBL/GenBank/DDBJ databases">
        <authorList>
            <person name="Varghese N."/>
            <person name="Submissions S."/>
        </authorList>
    </citation>
    <scope>NUCLEOTIDE SEQUENCE [LARGE SCALE GENOMIC DNA]</scope>
    <source>
        <strain evidence="4">DSM 15310</strain>
    </source>
</reference>
<dbReference type="InterPro" id="IPR025665">
    <property type="entry name" value="Beta-barrel_OMP_2"/>
</dbReference>
<dbReference type="EMBL" id="FOHS01000007">
    <property type="protein sequence ID" value="SEU06230.1"/>
    <property type="molecule type" value="Genomic_DNA"/>
</dbReference>
<dbReference type="OrthoDB" id="838174at2"/>
<evidence type="ECO:0000313" key="4">
    <source>
        <dbReference type="Proteomes" id="UP000198697"/>
    </source>
</evidence>
<feature type="domain" description="Outer membrane protein beta-barrel" evidence="2">
    <location>
        <begin position="31"/>
        <end position="177"/>
    </location>
</feature>
<keyword evidence="4" id="KW-1185">Reference proteome</keyword>
<protein>
    <submittedName>
        <fullName evidence="3">Outer membrane protein beta-barrel domain-containing protein</fullName>
    </submittedName>
</protein>
<dbReference type="STRING" id="82805.SAMN04487998_3714"/>
<proteinExistence type="predicted"/>
<sequence>MVFVSRWLPASLPALLLPVLLLLSVAASGQRVLVGLKGGGAFSKAIGADATASRLRLGGTAGLLLRLELPAGLALQAEGLYAQRGDNGSTYGFSLGHRLDYLALPLLLQYHRDGLFVEGGAQYGYLWRTSPNEPPVFRLGELGFARRDLNFVAGVGFQDSSGVSVGWRYVGGLNNVFRPGEISGTGQRQLRNSSLELYLNFVFEPRQMGQLTVATGRGIGRGAVGAARLLGRAPGALYRAARQVGRKRPAAPRPAPAAAPAPPAQPD</sequence>
<accession>A0A1I0J8J2</accession>
<dbReference type="Pfam" id="PF13568">
    <property type="entry name" value="OMP_b-brl_2"/>
    <property type="match status" value="1"/>
</dbReference>